<dbReference type="KEGG" id="tva:5466163"/>
<dbReference type="EMBL" id="DS113196">
    <property type="protein sequence ID" value="EAY20619.1"/>
    <property type="molecule type" value="Genomic_DNA"/>
</dbReference>
<keyword evidence="3" id="KW-1185">Reference proteome</keyword>
<evidence type="ECO:0000256" key="1">
    <source>
        <dbReference type="SAM" id="MobiDB-lite"/>
    </source>
</evidence>
<dbReference type="VEuPathDB" id="TrichDB:TVAG_163150"/>
<sequence length="618" mass="71130">MISNSPLQRQDKNSSEIIEDIILEKPYSDGVSVILCHKKRHFLVYLSIYAKNILPPEEYQILFPKIMNGVEKTQAINKFIAISHKFKNIPIFAIAYASYLLSSDERPFLYYEKIARHIINFIENQDNLPSSILSTLIPLSFTKVNSCTDLCIRILNTVVEIFGANIVFEYCLQYIKEIDSSIVVDFFANNISRYKLSKELQEKYITTSELQLADTNCQCPHSWNKLYSVLTNTRNILQIHVPLTPNSKSNQHLLAQWPKSILSKTSKTPRPERHATFRFDSNSKLTIDSDSDDEYLTPTKIYTKDSFNSTTNSSSPYSTSISLASSPRRTPRKASIKQQPQTDDIYELLREIEINPTDELLKRIKNYLISATSLPANLNIKQLFIESMVAFKRPEMQQDIYILVSRLHALVNPQDMLDVYLGIRSLMYSKRKKINISDVDMHYLSFLRLHSQDLEEGYPQTLDEVNVDVHNELMSGFELLTQWDTSYAGIVKIYDVLKQDPTLNILDYFDPIEDPFKSFLITGLDRSASADNFVDLQPTIELLKQRMDEGNAADILEESMDRLNEKMLDAIAKTSPDGEKKKIPRFVKTPSNVIIKFMSSDEEDEDTTEENENSINEY</sequence>
<protein>
    <submittedName>
        <fullName evidence="2">Uncharacterized protein</fullName>
    </submittedName>
</protein>
<reference evidence="2" key="1">
    <citation type="submission" date="2006-10" db="EMBL/GenBank/DDBJ databases">
        <authorList>
            <person name="Amadeo P."/>
            <person name="Zhao Q."/>
            <person name="Wortman J."/>
            <person name="Fraser-Liggett C."/>
            <person name="Carlton J."/>
        </authorList>
    </citation>
    <scope>NUCLEOTIDE SEQUENCE</scope>
    <source>
        <strain evidence="2">G3</strain>
    </source>
</reference>
<reference evidence="2" key="2">
    <citation type="journal article" date="2007" name="Science">
        <title>Draft genome sequence of the sexually transmitted pathogen Trichomonas vaginalis.</title>
        <authorList>
            <person name="Carlton J.M."/>
            <person name="Hirt R.P."/>
            <person name="Silva J.C."/>
            <person name="Delcher A.L."/>
            <person name="Schatz M."/>
            <person name="Zhao Q."/>
            <person name="Wortman J.R."/>
            <person name="Bidwell S.L."/>
            <person name="Alsmark U.C.M."/>
            <person name="Besteiro S."/>
            <person name="Sicheritz-Ponten T."/>
            <person name="Noel C.J."/>
            <person name="Dacks J.B."/>
            <person name="Foster P.G."/>
            <person name="Simillion C."/>
            <person name="Van de Peer Y."/>
            <person name="Miranda-Saavedra D."/>
            <person name="Barton G.J."/>
            <person name="Westrop G.D."/>
            <person name="Mueller S."/>
            <person name="Dessi D."/>
            <person name="Fiori P.L."/>
            <person name="Ren Q."/>
            <person name="Paulsen I."/>
            <person name="Zhang H."/>
            <person name="Bastida-Corcuera F.D."/>
            <person name="Simoes-Barbosa A."/>
            <person name="Brown M.T."/>
            <person name="Hayes R.D."/>
            <person name="Mukherjee M."/>
            <person name="Okumura C.Y."/>
            <person name="Schneider R."/>
            <person name="Smith A.J."/>
            <person name="Vanacova S."/>
            <person name="Villalvazo M."/>
            <person name="Haas B.J."/>
            <person name="Pertea M."/>
            <person name="Feldblyum T.V."/>
            <person name="Utterback T.R."/>
            <person name="Shu C.L."/>
            <person name="Osoegawa K."/>
            <person name="de Jong P.J."/>
            <person name="Hrdy I."/>
            <person name="Horvathova L."/>
            <person name="Zubacova Z."/>
            <person name="Dolezal P."/>
            <person name="Malik S.B."/>
            <person name="Logsdon J.M. Jr."/>
            <person name="Henze K."/>
            <person name="Gupta A."/>
            <person name="Wang C.C."/>
            <person name="Dunne R.L."/>
            <person name="Upcroft J.A."/>
            <person name="Upcroft P."/>
            <person name="White O."/>
            <person name="Salzberg S.L."/>
            <person name="Tang P."/>
            <person name="Chiu C.-H."/>
            <person name="Lee Y.-S."/>
            <person name="Embley T.M."/>
            <person name="Coombs G.H."/>
            <person name="Mottram J.C."/>
            <person name="Tachezy J."/>
            <person name="Fraser-Liggett C.M."/>
            <person name="Johnson P.J."/>
        </authorList>
    </citation>
    <scope>NUCLEOTIDE SEQUENCE [LARGE SCALE GENOMIC DNA]</scope>
    <source>
        <strain evidence="2">G3</strain>
    </source>
</reference>
<dbReference type="AlphaFoldDB" id="A2DFZ2"/>
<gene>
    <name evidence="2" type="ORF">TVAG_163150</name>
</gene>
<feature type="compositionally biased region" description="Acidic residues" evidence="1">
    <location>
        <begin position="600"/>
        <end position="612"/>
    </location>
</feature>
<organism evidence="2 3">
    <name type="scientific">Trichomonas vaginalis (strain ATCC PRA-98 / G3)</name>
    <dbReference type="NCBI Taxonomy" id="412133"/>
    <lineage>
        <taxon>Eukaryota</taxon>
        <taxon>Metamonada</taxon>
        <taxon>Parabasalia</taxon>
        <taxon>Trichomonadida</taxon>
        <taxon>Trichomonadidae</taxon>
        <taxon>Trichomonas</taxon>
    </lineage>
</organism>
<dbReference type="Proteomes" id="UP000001542">
    <property type="component" value="Unassembled WGS sequence"/>
</dbReference>
<evidence type="ECO:0000313" key="2">
    <source>
        <dbReference type="EMBL" id="EAY20619.1"/>
    </source>
</evidence>
<name>A2DFZ2_TRIV3</name>
<feature type="compositionally biased region" description="Low complexity" evidence="1">
    <location>
        <begin position="307"/>
        <end position="326"/>
    </location>
</feature>
<feature type="region of interest" description="Disordered" evidence="1">
    <location>
        <begin position="307"/>
        <end position="340"/>
    </location>
</feature>
<proteinExistence type="predicted"/>
<dbReference type="OrthoDB" id="10683869at2759"/>
<dbReference type="InParanoid" id="A2DFZ2"/>
<feature type="region of interest" description="Disordered" evidence="1">
    <location>
        <begin position="597"/>
        <end position="618"/>
    </location>
</feature>
<evidence type="ECO:0000313" key="3">
    <source>
        <dbReference type="Proteomes" id="UP000001542"/>
    </source>
</evidence>
<accession>A2DFZ2</accession>
<dbReference type="RefSeq" id="XP_001581605.1">
    <property type="nucleotide sequence ID" value="XM_001581555.1"/>
</dbReference>
<dbReference type="VEuPathDB" id="TrichDB:TVAGG3_0952880"/>